<keyword evidence="4 10" id="KW-0732">Signal</keyword>
<dbReference type="Proteomes" id="UP001501509">
    <property type="component" value="Unassembled WGS sequence"/>
</dbReference>
<accession>A0ABP6D2Q2</accession>
<dbReference type="SUPFAM" id="SSF55486">
    <property type="entry name" value="Metalloproteases ('zincins'), catalytic domain"/>
    <property type="match status" value="1"/>
</dbReference>
<name>A0ABP6D2Q2_9ACTN</name>
<dbReference type="InterPro" id="IPR024079">
    <property type="entry name" value="MetalloPept_cat_dom_sf"/>
</dbReference>
<proteinExistence type="inferred from homology"/>
<keyword evidence="13" id="KW-1185">Reference proteome</keyword>
<dbReference type="InterPro" id="IPR008754">
    <property type="entry name" value="Peptidase_M43"/>
</dbReference>
<keyword evidence="6" id="KW-0862">Zinc</keyword>
<evidence type="ECO:0000313" key="12">
    <source>
        <dbReference type="EMBL" id="GAA2634089.1"/>
    </source>
</evidence>
<feature type="compositionally biased region" description="Low complexity" evidence="9">
    <location>
        <begin position="21"/>
        <end position="32"/>
    </location>
</feature>
<feature type="signal peptide" evidence="10">
    <location>
        <begin position="1"/>
        <end position="27"/>
    </location>
</feature>
<dbReference type="RefSeq" id="WP_344548302.1">
    <property type="nucleotide sequence ID" value="NZ_BAAATD010000018.1"/>
</dbReference>
<gene>
    <name evidence="12" type="ORF">GCM10010411_86050</name>
</gene>
<evidence type="ECO:0000256" key="8">
    <source>
        <dbReference type="ARBA" id="ARBA00023157"/>
    </source>
</evidence>
<comment type="similarity">
    <text evidence="1">Belongs to the peptidase M43B family.</text>
</comment>
<evidence type="ECO:0000256" key="7">
    <source>
        <dbReference type="ARBA" id="ARBA00023049"/>
    </source>
</evidence>
<protein>
    <submittedName>
        <fullName evidence="12">Zinc metalloprotease</fullName>
    </submittedName>
</protein>
<evidence type="ECO:0000256" key="4">
    <source>
        <dbReference type="ARBA" id="ARBA00022729"/>
    </source>
</evidence>
<dbReference type="Pfam" id="PF05572">
    <property type="entry name" value="Peptidase_M43"/>
    <property type="match status" value="1"/>
</dbReference>
<evidence type="ECO:0000256" key="1">
    <source>
        <dbReference type="ARBA" id="ARBA00008721"/>
    </source>
</evidence>
<keyword evidence="5" id="KW-0378">Hydrolase</keyword>
<dbReference type="PANTHER" id="PTHR47466">
    <property type="match status" value="1"/>
</dbReference>
<keyword evidence="7 12" id="KW-0482">Metalloprotease</keyword>
<evidence type="ECO:0000259" key="11">
    <source>
        <dbReference type="Pfam" id="PF05572"/>
    </source>
</evidence>
<comment type="caution">
    <text evidence="12">The sequence shown here is derived from an EMBL/GenBank/DDBJ whole genome shotgun (WGS) entry which is preliminary data.</text>
</comment>
<feature type="compositionally biased region" description="Basic and acidic residues" evidence="9">
    <location>
        <begin position="45"/>
        <end position="61"/>
    </location>
</feature>
<sequence>MKLLVAAAVLVAASISPMSTPIAPARAAPEPAGSTTGTPSGCARPDARIRPGAHGARERNELTPAEAVDVERELNGLLAALGTKAPAAGASGAKASGTGQQRRQASIRRWIPVYFHVLHDGSRGNLPTALIKRQIATMNAAYGGGLGGADTGFRFALRRITRSDNADWYRYPETYENTYKPRLRRGGPGTLNLYSADLGDELLGWSTFPWLYKNEPKLDGVVLHIGSMPGGSIDNFNRGFSGVHETGHWLGLYHVFQDGCASPGDRVPDTPPARESTDGCPDGKDTCAAAGRDPVHNFMDYSFDACMNNFTAGQGVRMHKVWSAYRG</sequence>
<reference evidence="13" key="1">
    <citation type="journal article" date="2019" name="Int. J. Syst. Evol. Microbiol.">
        <title>The Global Catalogue of Microorganisms (GCM) 10K type strain sequencing project: providing services to taxonomists for standard genome sequencing and annotation.</title>
        <authorList>
            <consortium name="The Broad Institute Genomics Platform"/>
            <consortium name="The Broad Institute Genome Sequencing Center for Infectious Disease"/>
            <person name="Wu L."/>
            <person name="Ma J."/>
        </authorList>
    </citation>
    <scope>NUCLEOTIDE SEQUENCE [LARGE SCALE GENOMIC DNA]</scope>
    <source>
        <strain evidence="13">JCM 6833</strain>
    </source>
</reference>
<organism evidence="12 13">
    <name type="scientific">Actinomadura fulvescens</name>
    <dbReference type="NCBI Taxonomy" id="46160"/>
    <lineage>
        <taxon>Bacteria</taxon>
        <taxon>Bacillati</taxon>
        <taxon>Actinomycetota</taxon>
        <taxon>Actinomycetes</taxon>
        <taxon>Streptosporangiales</taxon>
        <taxon>Thermomonosporaceae</taxon>
        <taxon>Actinomadura</taxon>
    </lineage>
</organism>
<keyword evidence="2" id="KW-0645">Protease</keyword>
<keyword evidence="3" id="KW-0479">Metal-binding</keyword>
<feature type="domain" description="Peptidase M43 pregnancy-associated plasma-A" evidence="11">
    <location>
        <begin position="242"/>
        <end position="321"/>
    </location>
</feature>
<evidence type="ECO:0000256" key="3">
    <source>
        <dbReference type="ARBA" id="ARBA00022723"/>
    </source>
</evidence>
<dbReference type="GO" id="GO:0008237">
    <property type="term" value="F:metallopeptidase activity"/>
    <property type="evidence" value="ECO:0007669"/>
    <property type="project" value="UniProtKB-KW"/>
</dbReference>
<feature type="region of interest" description="Disordered" evidence="9">
    <location>
        <begin position="21"/>
        <end position="62"/>
    </location>
</feature>
<dbReference type="PANTHER" id="PTHR47466:SF1">
    <property type="entry name" value="METALLOPROTEASE MEP1 (AFU_ORTHOLOGUE AFUA_1G07730)-RELATED"/>
    <property type="match status" value="1"/>
</dbReference>
<dbReference type="CDD" id="cd04275">
    <property type="entry name" value="ZnMc_pappalysin_like"/>
    <property type="match status" value="1"/>
</dbReference>
<dbReference type="EMBL" id="BAAATD010000018">
    <property type="protein sequence ID" value="GAA2634089.1"/>
    <property type="molecule type" value="Genomic_DNA"/>
</dbReference>
<evidence type="ECO:0000256" key="2">
    <source>
        <dbReference type="ARBA" id="ARBA00022670"/>
    </source>
</evidence>
<keyword evidence="8" id="KW-1015">Disulfide bond</keyword>
<evidence type="ECO:0000256" key="10">
    <source>
        <dbReference type="SAM" id="SignalP"/>
    </source>
</evidence>
<evidence type="ECO:0000256" key="5">
    <source>
        <dbReference type="ARBA" id="ARBA00022801"/>
    </source>
</evidence>
<evidence type="ECO:0000256" key="9">
    <source>
        <dbReference type="SAM" id="MobiDB-lite"/>
    </source>
</evidence>
<evidence type="ECO:0000313" key="13">
    <source>
        <dbReference type="Proteomes" id="UP001501509"/>
    </source>
</evidence>
<feature type="chain" id="PRO_5046808428" evidence="10">
    <location>
        <begin position="28"/>
        <end position="327"/>
    </location>
</feature>
<dbReference type="Gene3D" id="3.40.390.10">
    <property type="entry name" value="Collagenase (Catalytic Domain)"/>
    <property type="match status" value="1"/>
</dbReference>
<evidence type="ECO:0000256" key="6">
    <source>
        <dbReference type="ARBA" id="ARBA00022833"/>
    </source>
</evidence>